<dbReference type="InterPro" id="IPR010994">
    <property type="entry name" value="RuvA_2-like"/>
</dbReference>
<feature type="domain" description="ATP-dependent RecD2 DNA helicase SH3" evidence="6">
    <location>
        <begin position="548"/>
        <end position="597"/>
    </location>
</feature>
<dbReference type="InterPro" id="IPR029493">
    <property type="entry name" value="RecD2-like_HHH"/>
</dbReference>
<evidence type="ECO:0000256" key="3">
    <source>
        <dbReference type="SAM" id="Coils"/>
    </source>
</evidence>
<reference evidence="7" key="1">
    <citation type="submission" date="2019-11" db="EMBL/GenBank/DDBJ databases">
        <title>Genomic insights into an expanded diversity of filamentous marine cyanobacteria reveals the extraordinary biosynthetic potential of Moorea and Okeania.</title>
        <authorList>
            <person name="Ferreira Leao T."/>
            <person name="Wang M."/>
            <person name="Moss N."/>
            <person name="Da Silva R."/>
            <person name="Sanders J."/>
            <person name="Nurk S."/>
            <person name="Gurevich A."/>
            <person name="Humphrey G."/>
            <person name="Reher R."/>
            <person name="Zhu Q."/>
            <person name="Belda-Ferre P."/>
            <person name="Glukhov E."/>
            <person name="Rex R."/>
            <person name="Dorrestein P.C."/>
            <person name="Knight R."/>
            <person name="Pevzner P."/>
            <person name="Gerwick W.H."/>
            <person name="Gerwick L."/>
        </authorList>
    </citation>
    <scope>NUCLEOTIDE SEQUENCE</scope>
    <source>
        <strain evidence="7">SIO1C4</strain>
    </source>
</reference>
<dbReference type="Pfam" id="PF14490">
    <property type="entry name" value="HHH_RecD2"/>
    <property type="match status" value="1"/>
</dbReference>
<dbReference type="Pfam" id="PF13538">
    <property type="entry name" value="UvrD_C_2"/>
    <property type="match status" value="1"/>
</dbReference>
<dbReference type="CDD" id="cd18809">
    <property type="entry name" value="SF1_C_RecD"/>
    <property type="match status" value="1"/>
</dbReference>
<dbReference type="AlphaFoldDB" id="A0A6B3NCA2"/>
<feature type="domain" description="UvrD-like helicase C-terminal" evidence="4">
    <location>
        <begin position="615"/>
        <end position="663"/>
    </location>
</feature>
<dbReference type="Gene3D" id="1.10.150.20">
    <property type="entry name" value="5' to 3' exonuclease, C-terminal subdomain"/>
    <property type="match status" value="1"/>
</dbReference>
<evidence type="ECO:0000259" key="6">
    <source>
        <dbReference type="Pfam" id="PF18335"/>
    </source>
</evidence>
<dbReference type="Gene3D" id="1.10.10.2220">
    <property type="match status" value="1"/>
</dbReference>
<organism evidence="7">
    <name type="scientific">Symploca sp. SIO1C4</name>
    <dbReference type="NCBI Taxonomy" id="2607765"/>
    <lineage>
        <taxon>Bacteria</taxon>
        <taxon>Bacillati</taxon>
        <taxon>Cyanobacteriota</taxon>
        <taxon>Cyanophyceae</taxon>
        <taxon>Coleofasciculales</taxon>
        <taxon>Coleofasciculaceae</taxon>
        <taxon>Symploca</taxon>
    </lineage>
</organism>
<evidence type="ECO:0000256" key="2">
    <source>
        <dbReference type="ARBA" id="ARBA00022840"/>
    </source>
</evidence>
<dbReference type="GO" id="GO:0005524">
    <property type="term" value="F:ATP binding"/>
    <property type="evidence" value="ECO:0007669"/>
    <property type="project" value="UniProtKB-KW"/>
</dbReference>
<dbReference type="Gene3D" id="2.30.30.940">
    <property type="match status" value="1"/>
</dbReference>
<dbReference type="SUPFAM" id="SSF47781">
    <property type="entry name" value="RuvA domain 2-like"/>
    <property type="match status" value="1"/>
</dbReference>
<dbReference type="Pfam" id="PF18335">
    <property type="entry name" value="SH3_13"/>
    <property type="match status" value="1"/>
</dbReference>
<dbReference type="EMBL" id="JAAHFQ010000328">
    <property type="protein sequence ID" value="NER29220.1"/>
    <property type="molecule type" value="Genomic_DNA"/>
</dbReference>
<protein>
    <submittedName>
        <fullName evidence="7">AAA family ATPase</fullName>
    </submittedName>
</protein>
<comment type="caution">
    <text evidence="7">The sequence shown here is derived from an EMBL/GenBank/DDBJ whole genome shotgun (WGS) entry which is preliminary data.</text>
</comment>
<name>A0A6B3NCA2_9CYAN</name>
<dbReference type="InterPro" id="IPR027417">
    <property type="entry name" value="P-loop_NTPase"/>
</dbReference>
<dbReference type="Gene3D" id="3.40.50.300">
    <property type="entry name" value="P-loop containing nucleotide triphosphate hydrolases"/>
    <property type="match status" value="2"/>
</dbReference>
<dbReference type="GO" id="GO:0009338">
    <property type="term" value="C:exodeoxyribonuclease V complex"/>
    <property type="evidence" value="ECO:0007669"/>
    <property type="project" value="TreeGrafter"/>
</dbReference>
<feature type="domain" description="ATP-dependent RecD2 DNA helicase-like helix-hairpin-helix" evidence="5">
    <location>
        <begin position="81"/>
        <end position="170"/>
    </location>
</feature>
<evidence type="ECO:0000259" key="4">
    <source>
        <dbReference type="Pfam" id="PF13538"/>
    </source>
</evidence>
<dbReference type="Pfam" id="PF13245">
    <property type="entry name" value="AAA_19"/>
    <property type="match status" value="1"/>
</dbReference>
<dbReference type="InterPro" id="IPR027785">
    <property type="entry name" value="UvrD-like_helicase_C"/>
</dbReference>
<dbReference type="GO" id="GO:0006310">
    <property type="term" value="P:DNA recombination"/>
    <property type="evidence" value="ECO:0007669"/>
    <property type="project" value="TreeGrafter"/>
</dbReference>
<dbReference type="GO" id="GO:0017116">
    <property type="term" value="F:single-stranded DNA helicase activity"/>
    <property type="evidence" value="ECO:0007669"/>
    <property type="project" value="TreeGrafter"/>
</dbReference>
<keyword evidence="2" id="KW-0067">ATP-binding</keyword>
<keyword evidence="1" id="KW-0547">Nucleotide-binding</keyword>
<gene>
    <name evidence="7" type="ORF">F6J89_16705</name>
</gene>
<feature type="coiled-coil region" evidence="3">
    <location>
        <begin position="248"/>
        <end position="275"/>
    </location>
</feature>
<dbReference type="InterPro" id="IPR050534">
    <property type="entry name" value="Coronavir_polyprotein_1ab"/>
</dbReference>
<dbReference type="SUPFAM" id="SSF52540">
    <property type="entry name" value="P-loop containing nucleoside triphosphate hydrolases"/>
    <property type="match status" value="2"/>
</dbReference>
<keyword evidence="3" id="KW-0175">Coiled coil</keyword>
<accession>A0A6B3NCA2</accession>
<dbReference type="CDD" id="cd17933">
    <property type="entry name" value="DEXSc_RecD-like"/>
    <property type="match status" value="1"/>
</dbReference>
<evidence type="ECO:0000256" key="1">
    <source>
        <dbReference type="ARBA" id="ARBA00022741"/>
    </source>
</evidence>
<dbReference type="PANTHER" id="PTHR43788:SF6">
    <property type="entry name" value="DNA HELICASE B"/>
    <property type="match status" value="1"/>
</dbReference>
<evidence type="ECO:0000313" key="7">
    <source>
        <dbReference type="EMBL" id="NER29220.1"/>
    </source>
</evidence>
<dbReference type="InterPro" id="IPR041451">
    <property type="entry name" value="RecD2_SH13"/>
</dbReference>
<proteinExistence type="predicted"/>
<dbReference type="PANTHER" id="PTHR43788">
    <property type="entry name" value="DNA2/NAM7 HELICASE FAMILY MEMBER"/>
    <property type="match status" value="1"/>
</dbReference>
<sequence>MAENFNLFSQGCEFSLQDIQLYLSSALFRGIGVATAKKLVDHFGESTLKVLESQSERLVEVRDLPPHRIKQIKKAWWESQQQPQRFTIAKLYRLGISLKLILELCDHYGDQTEAILRQNPYRLVEEVEGIGFNRADELALLLGYSPDSLHRYSQGVIYVLKEALKQGHCFLPEKLLWGRTLELLQRHDYFPQAAQLKAAMVDLLSKSTIKEGFSEGSIYLSSVYRIELKVALKLIAFSKQPFCDESAVQQWLAEREEEREEGDDASDRLSEQQRRAIVMASQHSLSILYGGPGRGKTHVLKTLCQWLTHQNLRVALIAPTGKAANRMESVIGKKAATIHRLLQWQGRKEGFLYNEENPIPEVDYLICDEFSMVDIFLFYSLLKAMPTGAKMLLVGDKDQLPSIGAGMVLKDLINSELLGATQLTQVYRQGFGNIIVQAADQVNRGEVPELYSINCAQEWSRDDCPLWKVPTPTEAASTLVALARQMQSDGVELHTDVMVIAPQKKGVAGVNNLNKLLQEVFNPPCPSKPELRIKKRKTATNKAVSSAQSSEETEEVVFRKGDRVMQLENDYNHGVMNGETGQVIVVDKLKQLVTVSFEGGAMVEYCLSSLEKIAHSFAITCHKSQGSEFQYVLIPLLLACRRMLTRQLLYTAMTRAKVGLIVVGQPEALKVAVETNRPAQRYTQLSTQLLLDRELLRSQLRESRSASATKAEPGTVTIASRVQQRQLNLTAGQMTSIGSFAVSLYVERYGTRPSKRPEQVGSYRFKTYHYEIEALWLVDRAIDLVLQTPETG</sequence>
<evidence type="ECO:0000259" key="5">
    <source>
        <dbReference type="Pfam" id="PF14490"/>
    </source>
</evidence>